<gene>
    <name evidence="2" type="ORF">F383_17186</name>
</gene>
<protein>
    <submittedName>
        <fullName evidence="2">Uncharacterized protein</fullName>
    </submittedName>
</protein>
<dbReference type="EMBL" id="KN398286">
    <property type="protein sequence ID" value="KHG12762.1"/>
    <property type="molecule type" value="Genomic_DNA"/>
</dbReference>
<evidence type="ECO:0000256" key="1">
    <source>
        <dbReference type="SAM" id="Phobius"/>
    </source>
</evidence>
<keyword evidence="1" id="KW-0472">Membrane</keyword>
<accession>A0A0B0NJF7</accession>
<organism evidence="2 3">
    <name type="scientific">Gossypium arboreum</name>
    <name type="common">Tree cotton</name>
    <name type="synonym">Gossypium nanking</name>
    <dbReference type="NCBI Taxonomy" id="29729"/>
    <lineage>
        <taxon>Eukaryota</taxon>
        <taxon>Viridiplantae</taxon>
        <taxon>Streptophyta</taxon>
        <taxon>Embryophyta</taxon>
        <taxon>Tracheophyta</taxon>
        <taxon>Spermatophyta</taxon>
        <taxon>Magnoliopsida</taxon>
        <taxon>eudicotyledons</taxon>
        <taxon>Gunneridae</taxon>
        <taxon>Pentapetalae</taxon>
        <taxon>rosids</taxon>
        <taxon>malvids</taxon>
        <taxon>Malvales</taxon>
        <taxon>Malvaceae</taxon>
        <taxon>Malvoideae</taxon>
        <taxon>Gossypium</taxon>
    </lineage>
</organism>
<dbReference type="AlphaFoldDB" id="A0A0B0NJF7"/>
<evidence type="ECO:0000313" key="3">
    <source>
        <dbReference type="Proteomes" id="UP000032142"/>
    </source>
</evidence>
<sequence>MSLRLPFWWSSCICYGLTTTCMSLQIFYLFNRAYYSSA</sequence>
<keyword evidence="1" id="KW-1133">Transmembrane helix</keyword>
<feature type="transmembrane region" description="Helical" evidence="1">
    <location>
        <begin position="6"/>
        <end position="30"/>
    </location>
</feature>
<name>A0A0B0NJF7_GOSAR</name>
<proteinExistence type="predicted"/>
<keyword evidence="1" id="KW-0812">Transmembrane</keyword>
<dbReference type="Proteomes" id="UP000032142">
    <property type="component" value="Unassembled WGS sequence"/>
</dbReference>
<evidence type="ECO:0000313" key="2">
    <source>
        <dbReference type="EMBL" id="KHG12762.1"/>
    </source>
</evidence>
<reference evidence="3" key="1">
    <citation type="submission" date="2014-09" db="EMBL/GenBank/DDBJ databases">
        <authorList>
            <person name="Mudge J."/>
            <person name="Ramaraj T."/>
            <person name="Lindquist I.E."/>
            <person name="Bharti A.K."/>
            <person name="Sundararajan A."/>
            <person name="Cameron C.T."/>
            <person name="Woodward J.E."/>
            <person name="May G.D."/>
            <person name="Brubaker C."/>
            <person name="Broadhvest J."/>
            <person name="Wilkins T.A."/>
        </authorList>
    </citation>
    <scope>NUCLEOTIDE SEQUENCE</scope>
    <source>
        <strain evidence="3">cv. AKA8401</strain>
    </source>
</reference>
<keyword evidence="3" id="KW-1185">Reference proteome</keyword>